<evidence type="ECO:0000256" key="5">
    <source>
        <dbReference type="ARBA" id="ARBA00022692"/>
    </source>
</evidence>
<evidence type="ECO:0000256" key="3">
    <source>
        <dbReference type="ARBA" id="ARBA00007931"/>
    </source>
</evidence>
<evidence type="ECO:0000313" key="14">
    <source>
        <dbReference type="EMBL" id="RAW61204.1"/>
    </source>
</evidence>
<comment type="caution">
    <text evidence="14">The sequence shown here is derived from an EMBL/GenBank/DDBJ whole genome shotgun (WGS) entry which is preliminary data.</text>
</comment>
<keyword evidence="6" id="KW-0479">Metal-binding</keyword>
<feature type="domain" description="Peptidase M50" evidence="13">
    <location>
        <begin position="113"/>
        <end position="149"/>
    </location>
</feature>
<evidence type="ECO:0000256" key="1">
    <source>
        <dbReference type="ARBA" id="ARBA00001947"/>
    </source>
</evidence>
<dbReference type="PANTHER" id="PTHR39188:SF3">
    <property type="entry name" value="STAGE IV SPORULATION PROTEIN FB"/>
    <property type="match status" value="1"/>
</dbReference>
<dbReference type="EMBL" id="PRLE01000001">
    <property type="protein sequence ID" value="RAW61204.1"/>
    <property type="molecule type" value="Genomic_DNA"/>
</dbReference>
<feature type="transmembrane region" description="Helical" evidence="12">
    <location>
        <begin position="109"/>
        <end position="131"/>
    </location>
</feature>
<keyword evidence="4" id="KW-0645">Protease</keyword>
<comment type="cofactor">
    <cofactor evidence="1">
        <name>Zn(2+)</name>
        <dbReference type="ChEBI" id="CHEBI:29105"/>
    </cofactor>
</comment>
<evidence type="ECO:0000256" key="8">
    <source>
        <dbReference type="ARBA" id="ARBA00022833"/>
    </source>
</evidence>
<keyword evidence="7" id="KW-0378">Hydrolase</keyword>
<accession>A0A329UJQ3</accession>
<dbReference type="Pfam" id="PF02163">
    <property type="entry name" value="Peptidase_M50"/>
    <property type="match status" value="1"/>
</dbReference>
<comment type="subcellular location">
    <subcellularLocation>
        <location evidence="2">Membrane</location>
        <topology evidence="2">Multi-pass membrane protein</topology>
    </subcellularLocation>
</comment>
<evidence type="ECO:0000256" key="12">
    <source>
        <dbReference type="SAM" id="Phobius"/>
    </source>
</evidence>
<keyword evidence="11 12" id="KW-0472">Membrane</keyword>
<evidence type="ECO:0000259" key="13">
    <source>
        <dbReference type="Pfam" id="PF02163"/>
    </source>
</evidence>
<gene>
    <name evidence="14" type="ORF">C4N22_00510</name>
</gene>
<feature type="transmembrane region" description="Helical" evidence="12">
    <location>
        <begin position="84"/>
        <end position="103"/>
    </location>
</feature>
<sequence length="150" mass="16821">MKQRFRIGKISFQDPLILCGAFAILLYFDASGFLRVGLLAAALHEMGHIMAYLFLRHRFPHIEVTMTGFCMKTRKEHFSANEQLLLAAAGPGVNILLAVWAVFCLSRRATIWWSAFFAANLLTGAFNLLPIPPLDGAQILRCLMQSVPRK</sequence>
<dbReference type="PANTHER" id="PTHR39188">
    <property type="entry name" value="MEMBRANE-ASSOCIATED ZINC METALLOPROTEASE M50B"/>
    <property type="match status" value="1"/>
</dbReference>
<evidence type="ECO:0000256" key="4">
    <source>
        <dbReference type="ARBA" id="ARBA00022670"/>
    </source>
</evidence>
<dbReference type="GO" id="GO:0008237">
    <property type="term" value="F:metallopeptidase activity"/>
    <property type="evidence" value="ECO:0007669"/>
    <property type="project" value="UniProtKB-KW"/>
</dbReference>
<dbReference type="GO" id="GO:0046872">
    <property type="term" value="F:metal ion binding"/>
    <property type="evidence" value="ECO:0007669"/>
    <property type="project" value="UniProtKB-KW"/>
</dbReference>
<evidence type="ECO:0000313" key="15">
    <source>
        <dbReference type="Proteomes" id="UP000250583"/>
    </source>
</evidence>
<organism evidence="14 15">
    <name type="scientific">Faecalibacterium prausnitzii</name>
    <dbReference type="NCBI Taxonomy" id="853"/>
    <lineage>
        <taxon>Bacteria</taxon>
        <taxon>Bacillati</taxon>
        <taxon>Bacillota</taxon>
        <taxon>Clostridia</taxon>
        <taxon>Eubacteriales</taxon>
        <taxon>Oscillospiraceae</taxon>
        <taxon>Faecalibacterium</taxon>
    </lineage>
</organism>
<name>A0A329UJQ3_9FIRM</name>
<evidence type="ECO:0000256" key="6">
    <source>
        <dbReference type="ARBA" id="ARBA00022723"/>
    </source>
</evidence>
<keyword evidence="5 12" id="KW-0812">Transmembrane</keyword>
<comment type="similarity">
    <text evidence="3">Belongs to the peptidase M50B family.</text>
</comment>
<keyword evidence="10" id="KW-0482">Metalloprotease</keyword>
<dbReference type="InterPro" id="IPR008915">
    <property type="entry name" value="Peptidase_M50"/>
</dbReference>
<evidence type="ECO:0000256" key="2">
    <source>
        <dbReference type="ARBA" id="ARBA00004141"/>
    </source>
</evidence>
<dbReference type="GO" id="GO:0016020">
    <property type="term" value="C:membrane"/>
    <property type="evidence" value="ECO:0007669"/>
    <property type="project" value="UniProtKB-SubCell"/>
</dbReference>
<protein>
    <submittedName>
        <fullName evidence="14">Peptidase</fullName>
    </submittedName>
</protein>
<keyword evidence="9 12" id="KW-1133">Transmembrane helix</keyword>
<keyword evidence="8" id="KW-0862">Zinc</keyword>
<evidence type="ECO:0000256" key="11">
    <source>
        <dbReference type="ARBA" id="ARBA00023136"/>
    </source>
</evidence>
<dbReference type="AlphaFoldDB" id="A0A329UJQ3"/>
<reference evidence="14 15" key="1">
    <citation type="submission" date="2018-02" db="EMBL/GenBank/DDBJ databases">
        <title>Complete genome sequencing of Faecalibacterium prausnitzii strains isolated from the human gut.</title>
        <authorList>
            <person name="Fitzgerald B.C."/>
            <person name="Shkoporov A.N."/>
            <person name="Ross P.R."/>
            <person name="Hill C."/>
        </authorList>
    </citation>
    <scope>NUCLEOTIDE SEQUENCE [LARGE SCALE GENOMIC DNA]</scope>
    <source>
        <strain evidence="14 15">APC923/61-1</strain>
    </source>
</reference>
<dbReference type="RefSeq" id="WP_112147588.1">
    <property type="nucleotide sequence ID" value="NZ_PRLE01000001.1"/>
</dbReference>
<evidence type="ECO:0000256" key="9">
    <source>
        <dbReference type="ARBA" id="ARBA00022989"/>
    </source>
</evidence>
<evidence type="ECO:0000256" key="7">
    <source>
        <dbReference type="ARBA" id="ARBA00022801"/>
    </source>
</evidence>
<dbReference type="Proteomes" id="UP000250583">
    <property type="component" value="Unassembled WGS sequence"/>
</dbReference>
<evidence type="ECO:0000256" key="10">
    <source>
        <dbReference type="ARBA" id="ARBA00023049"/>
    </source>
</evidence>
<dbReference type="OrthoDB" id="166377at2"/>
<dbReference type="GO" id="GO:0006508">
    <property type="term" value="P:proteolysis"/>
    <property type="evidence" value="ECO:0007669"/>
    <property type="project" value="UniProtKB-KW"/>
</dbReference>
<proteinExistence type="inferred from homology"/>